<reference evidence="2" key="1">
    <citation type="submission" date="2021-01" db="EMBL/GenBank/DDBJ databases">
        <authorList>
            <person name="Corre E."/>
            <person name="Pelletier E."/>
            <person name="Niang G."/>
            <person name="Scheremetjew M."/>
            <person name="Finn R."/>
            <person name="Kale V."/>
            <person name="Holt S."/>
            <person name="Cochrane G."/>
            <person name="Meng A."/>
            <person name="Brown T."/>
            <person name="Cohen L."/>
        </authorList>
    </citation>
    <scope>NUCLEOTIDE SEQUENCE</scope>
    <source>
        <strain evidence="2">CCMP2877</strain>
    </source>
</reference>
<dbReference type="CDD" id="cd09212">
    <property type="entry name" value="PUB"/>
    <property type="match status" value="1"/>
</dbReference>
<accession>A0A7S1TYX6</accession>
<organism evidence="2">
    <name type="scientific">Phaeomonas parva</name>
    <dbReference type="NCBI Taxonomy" id="124430"/>
    <lineage>
        <taxon>Eukaryota</taxon>
        <taxon>Sar</taxon>
        <taxon>Stramenopiles</taxon>
        <taxon>Ochrophyta</taxon>
        <taxon>Pinguiophyceae</taxon>
        <taxon>Pinguiochrysidales</taxon>
        <taxon>Pinguiochrysidaceae</taxon>
        <taxon>Phaeomonas</taxon>
    </lineage>
</organism>
<dbReference type="InterPro" id="IPR036339">
    <property type="entry name" value="PUB-like_dom_sf"/>
</dbReference>
<evidence type="ECO:0008006" key="3">
    <source>
        <dbReference type="Google" id="ProtNLM"/>
    </source>
</evidence>
<dbReference type="AlphaFoldDB" id="A0A7S1TYX6"/>
<feature type="region of interest" description="Disordered" evidence="1">
    <location>
        <begin position="139"/>
        <end position="170"/>
    </location>
</feature>
<name>A0A7S1TYX6_9STRA</name>
<dbReference type="EMBL" id="HBGJ01012634">
    <property type="protein sequence ID" value="CAD9249603.1"/>
    <property type="molecule type" value="Transcribed_RNA"/>
</dbReference>
<dbReference type="SUPFAM" id="SSF143503">
    <property type="entry name" value="PUG domain-like"/>
    <property type="match status" value="1"/>
</dbReference>
<protein>
    <recommendedName>
        <fullName evidence="3">PUB domain-containing protein</fullName>
    </recommendedName>
</protein>
<evidence type="ECO:0000256" key="1">
    <source>
        <dbReference type="SAM" id="MobiDB-lite"/>
    </source>
</evidence>
<dbReference type="Gene3D" id="1.20.58.2190">
    <property type="match status" value="1"/>
</dbReference>
<sequence length="350" mass="37527">MSAFRRCAAALEKAEASAANWPEDLEIGAYDEVRNAHADLVEEAARFRARLAEVDPVTNEPRYGPNMKAKVEDWIARYEQLGDALDTHAAAADARRAEAAVLDAEASAAAAAAAEAQCAEAEAAHRARLAQTEEELARSRFGAQKFRDEDTPEPGADDAETRAALSAEAAAAKEERLAAEAAAAAEAEKRRTEREAARRAWQANAGSGVDAFKSHLADFAAAARADGGIAAPLRALHVVISNASRRPEAEAYKVLRCRNANFHRDLGQHDAARCCLAAVGYRLMVRREDPVEGVEEEPDEAELEAFQMAEPNPEADLDKWAAWYDALSGALSALEELMAAEGVKPAPEAA</sequence>
<gene>
    <name evidence="2" type="ORF">PPAR1163_LOCUS7963</name>
</gene>
<evidence type="ECO:0000313" key="2">
    <source>
        <dbReference type="EMBL" id="CAD9249603.1"/>
    </source>
</evidence>
<proteinExistence type="predicted"/>